<evidence type="ECO:0000256" key="5">
    <source>
        <dbReference type="ARBA" id="ARBA00023004"/>
    </source>
</evidence>
<evidence type="ECO:0000313" key="8">
    <source>
        <dbReference type="EMBL" id="MBB3982785.1"/>
    </source>
</evidence>
<evidence type="ECO:0000256" key="6">
    <source>
        <dbReference type="ARBA" id="ARBA00023014"/>
    </source>
</evidence>
<accession>A0A7W6DLE1</accession>
<dbReference type="GO" id="GO:0051537">
    <property type="term" value="F:2 iron, 2 sulfur cluster binding"/>
    <property type="evidence" value="ECO:0007669"/>
    <property type="project" value="UniProtKB-KW"/>
</dbReference>
<dbReference type="Gene3D" id="3.90.380.10">
    <property type="entry name" value="Naphthalene 1,2-dioxygenase Alpha Subunit, Chain A, domain 1"/>
    <property type="match status" value="1"/>
</dbReference>
<evidence type="ECO:0000256" key="3">
    <source>
        <dbReference type="ARBA" id="ARBA00022723"/>
    </source>
</evidence>
<dbReference type="SUPFAM" id="SSF50022">
    <property type="entry name" value="ISP domain"/>
    <property type="match status" value="1"/>
</dbReference>
<dbReference type="RefSeq" id="WP_183955841.1">
    <property type="nucleotide sequence ID" value="NZ_JACIEB010000005.1"/>
</dbReference>
<sequence>MRTDTLEHLRRTMEAQLIRAEHPDDFPYLPPIPASRYTDPGFAKLEHDGLWMRAWLQVGHVSELPAPGSYFLFEQLEKSVIISRGKDGAIRAFHNACRHRGSALLLQHSGKAMRFVCPYHAWGYSLEGELKSVPDQHDFTCLDKAENGLLPVRCEVDRGLIFINFDEAAEPLADFMAPQAPQKEGYPIEKMVVKERLLIEMDCNWKLALHNFLEIYHVATVHAKSIAPYLDSPSFVVALFANGHMRFATRKKKGNTIFEADLYKPDDVADVFSQCTIALPTFPNTFFALDPGGFSLQSFWPAGPDKSIMEVRLMGWDVDSDADREHWQAMNGIVRNILSEDLCLFRSIQQSLEQGTIPQLRFGYQERALYWFEEEVDRRIGADAIPESQRVAQVLSGQMQR</sequence>
<dbReference type="PROSITE" id="PS51296">
    <property type="entry name" value="RIESKE"/>
    <property type="match status" value="1"/>
</dbReference>
<evidence type="ECO:0000259" key="7">
    <source>
        <dbReference type="PROSITE" id="PS51296"/>
    </source>
</evidence>
<keyword evidence="6" id="KW-0411">Iron-sulfur</keyword>
<dbReference type="Proteomes" id="UP000552757">
    <property type="component" value="Unassembled WGS sequence"/>
</dbReference>
<dbReference type="PANTHER" id="PTHR43756">
    <property type="entry name" value="CHOLINE MONOOXYGENASE, CHLOROPLASTIC"/>
    <property type="match status" value="1"/>
</dbReference>
<dbReference type="GO" id="GO:0005506">
    <property type="term" value="F:iron ion binding"/>
    <property type="evidence" value="ECO:0007669"/>
    <property type="project" value="InterPro"/>
</dbReference>
<keyword evidence="4" id="KW-0560">Oxidoreductase</keyword>
<evidence type="ECO:0000256" key="2">
    <source>
        <dbReference type="ARBA" id="ARBA00022714"/>
    </source>
</evidence>
<dbReference type="PRINTS" id="PR00090">
    <property type="entry name" value="RNGDIOXGNASE"/>
</dbReference>
<protein>
    <submittedName>
        <fullName evidence="8">Phenylpropionate dioxygenase-like ring-hydroxylating dioxygenase large terminal subunit</fullName>
    </submittedName>
</protein>
<keyword evidence="2" id="KW-0001">2Fe-2S</keyword>
<keyword evidence="5" id="KW-0408">Iron</keyword>
<keyword evidence="9" id="KW-1185">Reference proteome</keyword>
<dbReference type="InterPro" id="IPR017941">
    <property type="entry name" value="Rieske_2Fe-2S"/>
</dbReference>
<feature type="domain" description="Rieske" evidence="7">
    <location>
        <begin position="55"/>
        <end position="163"/>
    </location>
</feature>
<dbReference type="Pfam" id="PF00848">
    <property type="entry name" value="Ring_hydroxyl_A"/>
    <property type="match status" value="1"/>
</dbReference>
<dbReference type="EMBL" id="JACIEB010000005">
    <property type="protein sequence ID" value="MBB3982785.1"/>
    <property type="molecule type" value="Genomic_DNA"/>
</dbReference>
<dbReference type="CDD" id="cd00680">
    <property type="entry name" value="RHO_alpha_C"/>
    <property type="match status" value="1"/>
</dbReference>
<dbReference type="InterPro" id="IPR015879">
    <property type="entry name" value="Ring_hydroxy_dOase_asu_C_dom"/>
</dbReference>
<dbReference type="InterPro" id="IPR001663">
    <property type="entry name" value="Rng_hydr_dOase-A"/>
</dbReference>
<dbReference type="CDD" id="cd03469">
    <property type="entry name" value="Rieske_RO_Alpha_N"/>
    <property type="match status" value="1"/>
</dbReference>
<dbReference type="AlphaFoldDB" id="A0A7W6DLE1"/>
<dbReference type="SUPFAM" id="SSF55961">
    <property type="entry name" value="Bet v1-like"/>
    <property type="match status" value="1"/>
</dbReference>
<evidence type="ECO:0000256" key="1">
    <source>
        <dbReference type="ARBA" id="ARBA00001962"/>
    </source>
</evidence>
<dbReference type="Gene3D" id="2.102.10.10">
    <property type="entry name" value="Rieske [2Fe-2S] iron-sulphur domain"/>
    <property type="match status" value="1"/>
</dbReference>
<keyword evidence="3" id="KW-0479">Metal-binding</keyword>
<name>A0A7W6DLE1_9SPHN</name>
<keyword evidence="8" id="KW-0223">Dioxygenase</keyword>
<dbReference type="PANTHER" id="PTHR43756:SF5">
    <property type="entry name" value="CHOLINE MONOOXYGENASE, CHLOROPLASTIC"/>
    <property type="match status" value="1"/>
</dbReference>
<comment type="cofactor">
    <cofactor evidence="1">
        <name>Fe cation</name>
        <dbReference type="ChEBI" id="CHEBI:24875"/>
    </cofactor>
</comment>
<dbReference type="Pfam" id="PF00355">
    <property type="entry name" value="Rieske"/>
    <property type="match status" value="1"/>
</dbReference>
<gene>
    <name evidence="8" type="ORF">GGR44_002451</name>
</gene>
<reference evidence="8 9" key="1">
    <citation type="submission" date="2020-08" db="EMBL/GenBank/DDBJ databases">
        <title>Genomic Encyclopedia of Type Strains, Phase IV (KMG-IV): sequencing the most valuable type-strain genomes for metagenomic binning, comparative biology and taxonomic classification.</title>
        <authorList>
            <person name="Goeker M."/>
        </authorList>
    </citation>
    <scope>NUCLEOTIDE SEQUENCE [LARGE SCALE GENOMIC DNA]</scope>
    <source>
        <strain evidence="8 9">DSM 29348</strain>
    </source>
</reference>
<organism evidence="8 9">
    <name type="scientific">Sphingobium fontiphilum</name>
    <dbReference type="NCBI Taxonomy" id="944425"/>
    <lineage>
        <taxon>Bacteria</taxon>
        <taxon>Pseudomonadati</taxon>
        <taxon>Pseudomonadota</taxon>
        <taxon>Alphaproteobacteria</taxon>
        <taxon>Sphingomonadales</taxon>
        <taxon>Sphingomonadaceae</taxon>
        <taxon>Sphingobium</taxon>
    </lineage>
</organism>
<evidence type="ECO:0000313" key="9">
    <source>
        <dbReference type="Proteomes" id="UP000552757"/>
    </source>
</evidence>
<dbReference type="InterPro" id="IPR036922">
    <property type="entry name" value="Rieske_2Fe-2S_sf"/>
</dbReference>
<proteinExistence type="predicted"/>
<comment type="caution">
    <text evidence="8">The sequence shown here is derived from an EMBL/GenBank/DDBJ whole genome shotgun (WGS) entry which is preliminary data.</text>
</comment>
<dbReference type="GO" id="GO:0051213">
    <property type="term" value="F:dioxygenase activity"/>
    <property type="evidence" value="ECO:0007669"/>
    <property type="project" value="UniProtKB-KW"/>
</dbReference>
<evidence type="ECO:0000256" key="4">
    <source>
        <dbReference type="ARBA" id="ARBA00023002"/>
    </source>
</evidence>